<evidence type="ECO:0000256" key="7">
    <source>
        <dbReference type="SAM" id="Phobius"/>
    </source>
</evidence>
<keyword evidence="3" id="KW-1003">Cell membrane</keyword>
<comment type="caution">
    <text evidence="11">The sequence shown here is derived from an EMBL/GenBank/DDBJ whole genome shotgun (WGS) entry which is preliminary data.</text>
</comment>
<feature type="transmembrane region" description="Helical" evidence="7">
    <location>
        <begin position="329"/>
        <end position="347"/>
    </location>
</feature>
<dbReference type="EMBL" id="BAABKY010000002">
    <property type="protein sequence ID" value="GAA5074096.1"/>
    <property type="molecule type" value="Genomic_DNA"/>
</dbReference>
<dbReference type="InterPro" id="IPR023408">
    <property type="entry name" value="MscS_beta-dom_sf"/>
</dbReference>
<dbReference type="Gene3D" id="1.10.287.1260">
    <property type="match status" value="1"/>
</dbReference>
<feature type="transmembrane region" description="Helical" evidence="7">
    <location>
        <begin position="543"/>
        <end position="564"/>
    </location>
</feature>
<feature type="transmembrane region" description="Helical" evidence="7">
    <location>
        <begin position="617"/>
        <end position="639"/>
    </location>
</feature>
<dbReference type="InterPro" id="IPR052702">
    <property type="entry name" value="MscS-like_channel"/>
</dbReference>
<dbReference type="InterPro" id="IPR049278">
    <property type="entry name" value="MS_channel_C"/>
</dbReference>
<evidence type="ECO:0000256" key="1">
    <source>
        <dbReference type="ARBA" id="ARBA00004651"/>
    </source>
</evidence>
<dbReference type="InterPro" id="IPR010920">
    <property type="entry name" value="LSM_dom_sf"/>
</dbReference>
<dbReference type="SUPFAM" id="SSF82861">
    <property type="entry name" value="Mechanosensitive channel protein MscS (YggB), transmembrane region"/>
    <property type="match status" value="1"/>
</dbReference>
<dbReference type="InterPro" id="IPR011066">
    <property type="entry name" value="MscS_channel_C_sf"/>
</dbReference>
<reference evidence="12" key="1">
    <citation type="journal article" date="2019" name="Int. J. Syst. Evol. Microbiol.">
        <title>The Global Catalogue of Microorganisms (GCM) 10K type strain sequencing project: providing services to taxonomists for standard genome sequencing and annotation.</title>
        <authorList>
            <consortium name="The Broad Institute Genomics Platform"/>
            <consortium name="The Broad Institute Genome Sequencing Center for Infectious Disease"/>
            <person name="Wu L."/>
            <person name="Ma J."/>
        </authorList>
    </citation>
    <scope>NUCLEOTIDE SEQUENCE [LARGE SCALE GENOMIC DNA]</scope>
    <source>
        <strain evidence="12">JCM 19212</strain>
    </source>
</reference>
<dbReference type="Gene3D" id="3.30.70.100">
    <property type="match status" value="1"/>
</dbReference>
<name>A0ABP9L9P7_9GAMM</name>
<feature type="transmembrane region" description="Helical" evidence="7">
    <location>
        <begin position="422"/>
        <end position="445"/>
    </location>
</feature>
<dbReference type="Proteomes" id="UP001501083">
    <property type="component" value="Unassembled WGS sequence"/>
</dbReference>
<keyword evidence="12" id="KW-1185">Reference proteome</keyword>
<comment type="subcellular location">
    <subcellularLocation>
        <location evidence="1">Cell membrane</location>
        <topology evidence="1">Multi-pass membrane protein</topology>
    </subcellularLocation>
</comment>
<dbReference type="SUPFAM" id="SSF50182">
    <property type="entry name" value="Sm-like ribonucleoproteins"/>
    <property type="match status" value="1"/>
</dbReference>
<sequence>MLRRLGRLACMFVLFVALAPIAHAQTVVAPESAPATPAKPNSIPVADIATRADTDERFAESVILRAMSPDPAEQLAPALQAISKSVEEKLREFKPEELRNLPVMRLESLERHWKFDARRFARWQSDMRQAATPYAQDAAELARRRADWEATQEAAKSGDFAPALAARVDTLVSGLRKAEQSLSTPLVRQIDLGRRANAVDARIQAGLKSVAAAIDYIDSRLIRLDAPPLWQARPTGAGKSATDSIVAGLSIEAHFAREYTAADTGNQRALHVFQLLLLPLLIWLSIRSRRSAEEGDADESSTRVLRRPVSSWLLLSMMAVLAFEPDAPLMVHQVAMLIALVPVLRLLPRESRRLLGPWPYVATGLYLLERLAFLILANSFLYRLYYLGLTTLALLLMLWLLWRSRHAPQAGFTGKMGKAVHVAAWVSVILLATSLVSNVIGNVSLAEMLTAGVIDSGYLALVLYAGVTVFVALLRLMLAGRGVARFRLAREHAPPVALLVIRLLTLVAMAGWVVFAANRFRIFRPLYAFFSSILTHTFQFGEITISLGHVLVFAVSVLIAFWAAKTVRFLLQEEVLTRMSLPRGVGNSVASLTYYALLLLGVVVALSAAGFKISQLAFVFGALGVGIGFGLQTVVNNFVSGLILMFERPIQPGDVVEITGTSGRVREIGMRATTIKTFDGADVVVPNGTLLSEKLINWTLLDRNRRLDINLGVAYGSDPLKVIELLKVAIKQTPGVSSDPAPAVLFMGLGASSLDFGLRVWTYDYDNSVNVRSDLVTRIYTALVEAGVEIPYPQQDLHLRSVSQDVAAMFARSPSIRPGDEPA</sequence>
<feature type="domain" description="Mechanosensitive ion channel MscS" evidence="9">
    <location>
        <begin position="633"/>
        <end position="699"/>
    </location>
</feature>
<feature type="domain" description="Mechanosensitive ion channel MscS C-terminal" evidence="10">
    <location>
        <begin position="709"/>
        <end position="790"/>
    </location>
</feature>
<evidence type="ECO:0000259" key="9">
    <source>
        <dbReference type="Pfam" id="PF00924"/>
    </source>
</evidence>
<organism evidence="11 12">
    <name type="scientific">Lysobacter panacisoli</name>
    <dbReference type="NCBI Taxonomy" id="1255263"/>
    <lineage>
        <taxon>Bacteria</taxon>
        <taxon>Pseudomonadati</taxon>
        <taxon>Pseudomonadota</taxon>
        <taxon>Gammaproteobacteria</taxon>
        <taxon>Lysobacterales</taxon>
        <taxon>Lysobacteraceae</taxon>
        <taxon>Lysobacter</taxon>
    </lineage>
</organism>
<protein>
    <recommendedName>
        <fullName evidence="13">Mechanosensitive ion channel</fullName>
    </recommendedName>
</protein>
<keyword evidence="5 7" id="KW-1133">Transmembrane helix</keyword>
<keyword evidence="8" id="KW-0732">Signal</keyword>
<evidence type="ECO:0000256" key="4">
    <source>
        <dbReference type="ARBA" id="ARBA00022692"/>
    </source>
</evidence>
<comment type="similarity">
    <text evidence="2">Belongs to the MscS (TC 1.A.23) family.</text>
</comment>
<evidence type="ECO:0000256" key="2">
    <source>
        <dbReference type="ARBA" id="ARBA00008017"/>
    </source>
</evidence>
<dbReference type="Gene3D" id="2.30.30.60">
    <property type="match status" value="1"/>
</dbReference>
<feature type="signal peptide" evidence="8">
    <location>
        <begin position="1"/>
        <end position="24"/>
    </location>
</feature>
<dbReference type="PANTHER" id="PTHR30347:SF1">
    <property type="entry name" value="MECHANOSENSITIVE CHANNEL MSCK"/>
    <property type="match status" value="1"/>
</dbReference>
<accession>A0ABP9L9P7</accession>
<evidence type="ECO:0008006" key="13">
    <source>
        <dbReference type="Google" id="ProtNLM"/>
    </source>
</evidence>
<feature type="transmembrane region" description="Helical" evidence="7">
    <location>
        <begin position="499"/>
        <end position="523"/>
    </location>
</feature>
<feature type="transmembrane region" description="Helical" evidence="7">
    <location>
        <begin position="384"/>
        <end position="402"/>
    </location>
</feature>
<feature type="chain" id="PRO_5046456297" description="Mechanosensitive ion channel" evidence="8">
    <location>
        <begin position="25"/>
        <end position="823"/>
    </location>
</feature>
<evidence type="ECO:0000313" key="11">
    <source>
        <dbReference type="EMBL" id="GAA5074096.1"/>
    </source>
</evidence>
<dbReference type="InterPro" id="IPR006685">
    <property type="entry name" value="MscS_channel_2nd"/>
</dbReference>
<dbReference type="PANTHER" id="PTHR30347">
    <property type="entry name" value="POTASSIUM CHANNEL RELATED"/>
    <property type="match status" value="1"/>
</dbReference>
<keyword evidence="6 7" id="KW-0472">Membrane</keyword>
<keyword evidence="4 7" id="KW-0812">Transmembrane</keyword>
<gene>
    <name evidence="11" type="ORF">GCM10025759_15940</name>
</gene>
<feature type="transmembrane region" description="Helical" evidence="7">
    <location>
        <begin position="585"/>
        <end position="611"/>
    </location>
</feature>
<evidence type="ECO:0000259" key="10">
    <source>
        <dbReference type="Pfam" id="PF21082"/>
    </source>
</evidence>
<feature type="transmembrane region" description="Helical" evidence="7">
    <location>
        <begin position="359"/>
        <end position="378"/>
    </location>
</feature>
<evidence type="ECO:0000256" key="5">
    <source>
        <dbReference type="ARBA" id="ARBA00022989"/>
    </source>
</evidence>
<evidence type="ECO:0000313" key="12">
    <source>
        <dbReference type="Proteomes" id="UP001501083"/>
    </source>
</evidence>
<dbReference type="InterPro" id="IPR011014">
    <property type="entry name" value="MscS_channel_TM-2"/>
</dbReference>
<proteinExistence type="inferred from homology"/>
<evidence type="ECO:0000256" key="8">
    <source>
        <dbReference type="SAM" id="SignalP"/>
    </source>
</evidence>
<dbReference type="Pfam" id="PF21082">
    <property type="entry name" value="MS_channel_3rd"/>
    <property type="match status" value="1"/>
</dbReference>
<dbReference type="Pfam" id="PF00924">
    <property type="entry name" value="MS_channel_2nd"/>
    <property type="match status" value="1"/>
</dbReference>
<dbReference type="RefSeq" id="WP_158986308.1">
    <property type="nucleotide sequence ID" value="NZ_BAABKY010000002.1"/>
</dbReference>
<dbReference type="SUPFAM" id="SSF82689">
    <property type="entry name" value="Mechanosensitive channel protein MscS (YggB), C-terminal domain"/>
    <property type="match status" value="1"/>
</dbReference>
<evidence type="ECO:0000256" key="6">
    <source>
        <dbReference type="ARBA" id="ARBA00023136"/>
    </source>
</evidence>
<evidence type="ECO:0000256" key="3">
    <source>
        <dbReference type="ARBA" id="ARBA00022475"/>
    </source>
</evidence>
<feature type="transmembrane region" description="Helical" evidence="7">
    <location>
        <begin position="457"/>
        <end position="478"/>
    </location>
</feature>